<proteinExistence type="predicted"/>
<dbReference type="EMBL" id="MU003494">
    <property type="protein sequence ID" value="KAF2476207.1"/>
    <property type="molecule type" value="Genomic_DNA"/>
</dbReference>
<sequence length="206" mass="23512">MATYYIYFPFLTSEVKCGAAALDIADRQNAHSMTLAVRATVELFRLVGRERELHREILAFSTSHDHQLVRIYGHYPVIDGKDTKYYRHPIHEFSFTELDGREQWTAYKFTKNVYEIWMPNHFKRLCSAIDQIPADLDFSVPQLSQSFRLSEDLQRHNLSRSSQPDSQSQGNSQPSTGSGARDSTPNTSFTGGGAPKRPRKRLAKGQ</sequence>
<protein>
    <submittedName>
        <fullName evidence="1">Uncharacterized protein</fullName>
    </submittedName>
</protein>
<comment type="caution">
    <text evidence="1">The sequence shown here is derived from an EMBL/GenBank/DDBJ whole genome shotgun (WGS) entry which is preliminary data.</text>
</comment>
<name>A0ACB6RAT1_9PLEO</name>
<evidence type="ECO:0000313" key="2">
    <source>
        <dbReference type="Proteomes" id="UP000799755"/>
    </source>
</evidence>
<accession>A0ACB6RAT1</accession>
<gene>
    <name evidence="1" type="ORF">BDR25DRAFT_309636</name>
</gene>
<reference evidence="1" key="1">
    <citation type="journal article" date="2020" name="Stud. Mycol.">
        <title>101 Dothideomycetes genomes: a test case for predicting lifestyles and emergence of pathogens.</title>
        <authorList>
            <person name="Haridas S."/>
            <person name="Albert R."/>
            <person name="Binder M."/>
            <person name="Bloem J."/>
            <person name="Labutti K."/>
            <person name="Salamov A."/>
            <person name="Andreopoulos B."/>
            <person name="Baker S."/>
            <person name="Barry K."/>
            <person name="Bills G."/>
            <person name="Bluhm B."/>
            <person name="Cannon C."/>
            <person name="Castanera R."/>
            <person name="Culley D."/>
            <person name="Daum C."/>
            <person name="Ezra D."/>
            <person name="Gonzalez J."/>
            <person name="Henrissat B."/>
            <person name="Kuo A."/>
            <person name="Liang C."/>
            <person name="Lipzen A."/>
            <person name="Lutzoni F."/>
            <person name="Magnuson J."/>
            <person name="Mondo S."/>
            <person name="Nolan M."/>
            <person name="Ohm R."/>
            <person name="Pangilinan J."/>
            <person name="Park H.-J."/>
            <person name="Ramirez L."/>
            <person name="Alfaro M."/>
            <person name="Sun H."/>
            <person name="Tritt A."/>
            <person name="Yoshinaga Y."/>
            <person name="Zwiers L.-H."/>
            <person name="Turgeon B."/>
            <person name="Goodwin S."/>
            <person name="Spatafora J."/>
            <person name="Crous P."/>
            <person name="Grigoriev I."/>
        </authorList>
    </citation>
    <scope>NUCLEOTIDE SEQUENCE</scope>
    <source>
        <strain evidence="1">ATCC 200398</strain>
    </source>
</reference>
<dbReference type="Proteomes" id="UP000799755">
    <property type="component" value="Unassembled WGS sequence"/>
</dbReference>
<organism evidence="1 2">
    <name type="scientific">Lindgomyces ingoldianus</name>
    <dbReference type="NCBI Taxonomy" id="673940"/>
    <lineage>
        <taxon>Eukaryota</taxon>
        <taxon>Fungi</taxon>
        <taxon>Dikarya</taxon>
        <taxon>Ascomycota</taxon>
        <taxon>Pezizomycotina</taxon>
        <taxon>Dothideomycetes</taxon>
        <taxon>Pleosporomycetidae</taxon>
        <taxon>Pleosporales</taxon>
        <taxon>Lindgomycetaceae</taxon>
        <taxon>Lindgomyces</taxon>
    </lineage>
</organism>
<keyword evidence="2" id="KW-1185">Reference proteome</keyword>
<evidence type="ECO:0000313" key="1">
    <source>
        <dbReference type="EMBL" id="KAF2476207.1"/>
    </source>
</evidence>